<keyword evidence="1" id="KW-1133">Transmembrane helix</keyword>
<dbReference type="Proteomes" id="UP001198402">
    <property type="component" value="Unassembled WGS sequence"/>
</dbReference>
<feature type="transmembrane region" description="Helical" evidence="1">
    <location>
        <begin position="50"/>
        <end position="69"/>
    </location>
</feature>
<protein>
    <submittedName>
        <fullName evidence="2">Uncharacterized protein</fullName>
    </submittedName>
</protein>
<reference evidence="3" key="1">
    <citation type="submission" date="2023-07" db="EMBL/GenBank/DDBJ databases">
        <authorList>
            <person name="Yue Y."/>
        </authorList>
    </citation>
    <scope>NUCLEOTIDE SEQUENCE [LARGE SCALE GENOMIC DNA]</scope>
    <source>
        <strain evidence="3">2Y89</strain>
    </source>
</reference>
<name>A0ABS7Y1V8_9FLAO</name>
<comment type="caution">
    <text evidence="2">The sequence shown here is derived from an EMBL/GenBank/DDBJ whole genome shotgun (WGS) entry which is preliminary data.</text>
</comment>
<organism evidence="2 3">
    <name type="scientific">Winogradskyella vincentii</name>
    <dbReference type="NCBI Taxonomy" id="2877122"/>
    <lineage>
        <taxon>Bacteria</taxon>
        <taxon>Pseudomonadati</taxon>
        <taxon>Bacteroidota</taxon>
        <taxon>Flavobacteriia</taxon>
        <taxon>Flavobacteriales</taxon>
        <taxon>Flavobacteriaceae</taxon>
        <taxon>Winogradskyella</taxon>
    </lineage>
</organism>
<keyword evidence="1" id="KW-0812">Transmembrane</keyword>
<keyword evidence="3" id="KW-1185">Reference proteome</keyword>
<dbReference type="RefSeq" id="WP_224478287.1">
    <property type="nucleotide sequence ID" value="NZ_JAIUJS010000004.1"/>
</dbReference>
<proteinExistence type="predicted"/>
<accession>A0ABS7Y1V8</accession>
<keyword evidence="1" id="KW-0472">Membrane</keyword>
<dbReference type="EMBL" id="JAIUJS010000004">
    <property type="protein sequence ID" value="MCA0153320.1"/>
    <property type="molecule type" value="Genomic_DNA"/>
</dbReference>
<gene>
    <name evidence="2" type="ORF">LBV24_08850</name>
</gene>
<evidence type="ECO:0000313" key="3">
    <source>
        <dbReference type="Proteomes" id="UP001198402"/>
    </source>
</evidence>
<evidence type="ECO:0000256" key="1">
    <source>
        <dbReference type="SAM" id="Phobius"/>
    </source>
</evidence>
<evidence type="ECO:0000313" key="2">
    <source>
        <dbReference type="EMBL" id="MCA0153320.1"/>
    </source>
</evidence>
<feature type="transmembrane region" description="Helical" evidence="1">
    <location>
        <begin position="20"/>
        <end position="43"/>
    </location>
</feature>
<sequence>MKAKQLIALAPEIYLVLATLYYWVLTANFFNPFAIVLLTILLYQLIFRKFATGIIIASIFILLNLYMIFALLSELSEFTEPNENYNNLLFIGSLFIALNLLAGIFMFWKYLKTKIV</sequence>
<feature type="transmembrane region" description="Helical" evidence="1">
    <location>
        <begin position="89"/>
        <end position="111"/>
    </location>
</feature>